<reference evidence="2 3" key="1">
    <citation type="submission" date="2020-01" db="EMBL/GenBank/DDBJ databases">
        <title>Investigation of new actinobacteria for the biodesulphurisation of diesel fuel.</title>
        <authorList>
            <person name="Athi Narayanan S.M."/>
        </authorList>
    </citation>
    <scope>NUCLEOTIDE SEQUENCE [LARGE SCALE GENOMIC DNA]</scope>
    <source>
        <strain evidence="2 3">213E</strain>
    </source>
</reference>
<dbReference type="PANTHER" id="PTHR35525">
    <property type="entry name" value="BLL6575 PROTEIN"/>
    <property type="match status" value="1"/>
</dbReference>
<dbReference type="InterPro" id="IPR023286">
    <property type="entry name" value="ABATE_dom_sf"/>
</dbReference>
<dbReference type="InterPro" id="IPR021005">
    <property type="entry name" value="Znf_CGNR"/>
</dbReference>
<comment type="caution">
    <text evidence="2">The sequence shown here is derived from an EMBL/GenBank/DDBJ whole genome shotgun (WGS) entry which is preliminary data.</text>
</comment>
<dbReference type="InterPro" id="IPR010852">
    <property type="entry name" value="ABATE"/>
</dbReference>
<dbReference type="EMBL" id="JAADZU010000055">
    <property type="protein sequence ID" value="NDK91052.1"/>
    <property type="molecule type" value="Genomic_DNA"/>
</dbReference>
<proteinExistence type="predicted"/>
<keyword evidence="3" id="KW-1185">Reference proteome</keyword>
<dbReference type="Proteomes" id="UP000466307">
    <property type="component" value="Unassembled WGS sequence"/>
</dbReference>
<name>A0A7K3LS75_9ACTN</name>
<organism evidence="2 3">
    <name type="scientific">Gordonia desulfuricans</name>
    <dbReference type="NCBI Taxonomy" id="89051"/>
    <lineage>
        <taxon>Bacteria</taxon>
        <taxon>Bacillati</taxon>
        <taxon>Actinomycetota</taxon>
        <taxon>Actinomycetes</taxon>
        <taxon>Mycobacteriales</taxon>
        <taxon>Gordoniaceae</taxon>
        <taxon>Gordonia</taxon>
    </lineage>
</organism>
<dbReference type="AlphaFoldDB" id="A0A7K3LS75"/>
<dbReference type="Pfam" id="PF11706">
    <property type="entry name" value="zf-CGNR"/>
    <property type="match status" value="1"/>
</dbReference>
<dbReference type="Gene3D" id="1.10.3300.10">
    <property type="entry name" value="Jann2411-like domain"/>
    <property type="match status" value="1"/>
</dbReference>
<gene>
    <name evidence="2" type="ORF">GYA93_15885</name>
</gene>
<protein>
    <submittedName>
        <fullName evidence="2">CGNR zinc finger domain-containing protein</fullName>
    </submittedName>
</protein>
<evidence type="ECO:0000313" key="3">
    <source>
        <dbReference type="Proteomes" id="UP000466307"/>
    </source>
</evidence>
<dbReference type="SUPFAM" id="SSF160904">
    <property type="entry name" value="Jann2411-like"/>
    <property type="match status" value="1"/>
</dbReference>
<evidence type="ECO:0000313" key="2">
    <source>
        <dbReference type="EMBL" id="NDK91052.1"/>
    </source>
</evidence>
<accession>A0A7K3LS75</accession>
<feature type="domain" description="Zinc finger CGNR" evidence="1">
    <location>
        <begin position="131"/>
        <end position="172"/>
    </location>
</feature>
<sequence>MQFNHDNMTGAILAADLVNLLADDRWTIVAVGEVFAEHSIRWPDLDDRTLIELRRWTTRLRTVFTAATEKRRCEAINALLVDGVASMYLTTHDGLRPHLHFTPDEDDVVSRIMAVTAGGLAIFTVEADGRRLGRCARMGCRQVFVDTSRNGRRAYCCTRCGNTDAVQRHRARAAAERGNE</sequence>
<dbReference type="PANTHER" id="PTHR35525:SF3">
    <property type="entry name" value="BLL6575 PROTEIN"/>
    <property type="match status" value="1"/>
</dbReference>
<evidence type="ECO:0000259" key="1">
    <source>
        <dbReference type="Pfam" id="PF11706"/>
    </source>
</evidence>